<dbReference type="InterPro" id="IPR001119">
    <property type="entry name" value="SLH_dom"/>
</dbReference>
<organism evidence="5 6">
    <name type="scientific">Tepidibacter formicigenes DSM 15518</name>
    <dbReference type="NCBI Taxonomy" id="1123349"/>
    <lineage>
        <taxon>Bacteria</taxon>
        <taxon>Bacillati</taxon>
        <taxon>Bacillota</taxon>
        <taxon>Clostridia</taxon>
        <taxon>Peptostreptococcales</taxon>
        <taxon>Peptostreptococcaceae</taxon>
        <taxon>Tepidibacter</taxon>
    </lineage>
</organism>
<keyword evidence="6" id="KW-1185">Reference proteome</keyword>
<dbReference type="PROSITE" id="PS51272">
    <property type="entry name" value="SLH"/>
    <property type="match status" value="3"/>
</dbReference>
<dbReference type="Pfam" id="PF00395">
    <property type="entry name" value="SLH"/>
    <property type="match status" value="3"/>
</dbReference>
<feature type="chain" id="PRO_5009921116" evidence="3">
    <location>
        <begin position="29"/>
        <end position="656"/>
    </location>
</feature>
<keyword evidence="1" id="KW-0677">Repeat</keyword>
<dbReference type="InterPro" id="IPR051465">
    <property type="entry name" value="Cell_Envelope_Struct_Comp"/>
</dbReference>
<keyword evidence="3" id="KW-0732">Signal</keyword>
<feature type="signal peptide" evidence="3">
    <location>
        <begin position="1"/>
        <end position="28"/>
    </location>
</feature>
<dbReference type="OrthoDB" id="1752945at2"/>
<sequence>MKQKKLTSIILTLVMVLALLPSSMISHAQQNDYFEILQTKLKPILTSEGSTNAMAVFNALTESTSVEDIQKEIDKLDENSKTKLVNDYGFTAQVIKEILDECTDTTEITNLMTYIKDGSKDKVKDFVNDKYDAIYKKLPQEFLIKTDFSRFESGEGSAKRRKLNFLLPLVQEIYNGQELVTKEDEKIKILFEDKYIEDANSKLEESKRFTQEQLDVIKNVNQILIQAVEDKINSDNVAVEATEYLAEKLDIWKAPKTDGEDSNTGGSSGGGGGSSSSDSSSEEKGEVTIPDNAIKVKGNEVSFDKKELTKAIEKVLEKASKEIVVNIEIDDIKDLNAKISLPVESLKGLKGKEGSLFIKTKKLEITLPIEDLDLNNEKANIELGVKEISKDEVKGIVKDEVKTIAKVIDINLFKVDGEDKTNIGSKFSKKVKVGIDISDLNINKNKSVVLRINKNSTEIVGGKVKGNKIYANLEHFSKYAVVEREITFEDIQAHWAKDNIESMATKGVVKGYNKDEFRPNNKITRAEFAKLLVNALELDVLKDKGTFNDMSSHWAKDYVYTAYKAGLVKGADGKFNPNANITRAEMATMIGRALESDEKEDLSKFYDSNNIPSWAKEALSKAVAQGLIKGDNNLFRPNDNTTRAEAATVIYRLFNN</sequence>
<feature type="domain" description="SLH" evidence="4">
    <location>
        <begin position="483"/>
        <end position="540"/>
    </location>
</feature>
<dbReference type="AlphaFoldDB" id="A0A1M6TIY1"/>
<dbReference type="EMBL" id="FRAE01000097">
    <property type="protein sequence ID" value="SHK56931.1"/>
    <property type="molecule type" value="Genomic_DNA"/>
</dbReference>
<dbReference type="PANTHER" id="PTHR43308">
    <property type="entry name" value="OUTER MEMBRANE PROTEIN ALPHA-RELATED"/>
    <property type="match status" value="1"/>
</dbReference>
<reference evidence="6" key="1">
    <citation type="submission" date="2016-11" db="EMBL/GenBank/DDBJ databases">
        <authorList>
            <person name="Varghese N."/>
            <person name="Submissions S."/>
        </authorList>
    </citation>
    <scope>NUCLEOTIDE SEQUENCE [LARGE SCALE GENOMIC DNA]</scope>
    <source>
        <strain evidence="6">DSM 15518</strain>
    </source>
</reference>
<evidence type="ECO:0000259" key="4">
    <source>
        <dbReference type="PROSITE" id="PS51272"/>
    </source>
</evidence>
<feature type="domain" description="SLH" evidence="4">
    <location>
        <begin position="605"/>
        <end position="656"/>
    </location>
</feature>
<feature type="region of interest" description="Disordered" evidence="2">
    <location>
        <begin position="255"/>
        <end position="290"/>
    </location>
</feature>
<protein>
    <submittedName>
        <fullName evidence="5">S-layer homology domain-containing protein</fullName>
    </submittedName>
</protein>
<dbReference type="PANTHER" id="PTHR43308:SF5">
    <property type="entry name" value="S-LAYER PROTEIN _ PEPTIDOGLYCAN ENDO-BETA-N-ACETYLGLUCOSAMINIDASE"/>
    <property type="match status" value="1"/>
</dbReference>
<proteinExistence type="predicted"/>
<evidence type="ECO:0000256" key="2">
    <source>
        <dbReference type="SAM" id="MobiDB-lite"/>
    </source>
</evidence>
<accession>A0A1M6TIY1</accession>
<gene>
    <name evidence="5" type="ORF">SAMN02744037_02613</name>
</gene>
<evidence type="ECO:0000313" key="6">
    <source>
        <dbReference type="Proteomes" id="UP000242497"/>
    </source>
</evidence>
<evidence type="ECO:0000256" key="1">
    <source>
        <dbReference type="ARBA" id="ARBA00022737"/>
    </source>
</evidence>
<dbReference type="STRING" id="1123349.SAMN02744037_02613"/>
<evidence type="ECO:0000313" key="5">
    <source>
        <dbReference type="EMBL" id="SHK56931.1"/>
    </source>
</evidence>
<dbReference type="RefSeq" id="WP_072890737.1">
    <property type="nucleotide sequence ID" value="NZ_FRAE01000097.1"/>
</dbReference>
<evidence type="ECO:0000256" key="3">
    <source>
        <dbReference type="SAM" id="SignalP"/>
    </source>
</evidence>
<name>A0A1M6TIY1_9FIRM</name>
<dbReference type="Proteomes" id="UP000242497">
    <property type="component" value="Unassembled WGS sequence"/>
</dbReference>
<feature type="domain" description="SLH" evidence="4">
    <location>
        <begin position="542"/>
        <end position="604"/>
    </location>
</feature>